<dbReference type="AlphaFoldDB" id="A0A5B0P864"/>
<keyword evidence="3" id="KW-1185">Reference proteome</keyword>
<dbReference type="Proteomes" id="UP000324748">
    <property type="component" value="Unassembled WGS sequence"/>
</dbReference>
<dbReference type="EMBL" id="VSWC01000066">
    <property type="protein sequence ID" value="KAA1097737.1"/>
    <property type="molecule type" value="Genomic_DNA"/>
</dbReference>
<feature type="compositionally biased region" description="Polar residues" evidence="1">
    <location>
        <begin position="11"/>
        <end position="24"/>
    </location>
</feature>
<feature type="region of interest" description="Disordered" evidence="1">
    <location>
        <begin position="1"/>
        <end position="24"/>
    </location>
</feature>
<reference evidence="2 3" key="1">
    <citation type="submission" date="2019-05" db="EMBL/GenBank/DDBJ databases">
        <title>Emergence of the Ug99 lineage of the wheat stem rust pathogen through somatic hybridization.</title>
        <authorList>
            <person name="Li F."/>
            <person name="Upadhyaya N.M."/>
            <person name="Sperschneider J."/>
            <person name="Matny O."/>
            <person name="Nguyen-Phuc H."/>
            <person name="Mago R."/>
            <person name="Raley C."/>
            <person name="Miller M.E."/>
            <person name="Silverstein K.A.T."/>
            <person name="Henningsen E."/>
            <person name="Hirsch C.D."/>
            <person name="Visser B."/>
            <person name="Pretorius Z.A."/>
            <person name="Steffenson B.J."/>
            <person name="Schwessinger B."/>
            <person name="Dodds P.N."/>
            <person name="Figueroa M."/>
        </authorList>
    </citation>
    <scope>NUCLEOTIDE SEQUENCE [LARGE SCALE GENOMIC DNA]</scope>
    <source>
        <strain evidence="2">21-0</strain>
    </source>
</reference>
<name>A0A5B0P864_PUCGR</name>
<gene>
    <name evidence="2" type="ORF">PGT21_018460</name>
</gene>
<evidence type="ECO:0000313" key="2">
    <source>
        <dbReference type="EMBL" id="KAA1097737.1"/>
    </source>
</evidence>
<organism evidence="2 3">
    <name type="scientific">Puccinia graminis f. sp. tritici</name>
    <dbReference type="NCBI Taxonomy" id="56615"/>
    <lineage>
        <taxon>Eukaryota</taxon>
        <taxon>Fungi</taxon>
        <taxon>Dikarya</taxon>
        <taxon>Basidiomycota</taxon>
        <taxon>Pucciniomycotina</taxon>
        <taxon>Pucciniomycetes</taxon>
        <taxon>Pucciniales</taxon>
        <taxon>Pucciniaceae</taxon>
        <taxon>Puccinia</taxon>
    </lineage>
</organism>
<comment type="caution">
    <text evidence="2">The sequence shown here is derived from an EMBL/GenBank/DDBJ whole genome shotgun (WGS) entry which is preliminary data.</text>
</comment>
<sequence>MSGKKTEGAPLTQTTDDSTSKNQNTAMTTTMDTIQSSVLKTVIEGIPLLTMDNYTHWRRRVFNFLDVVKLREPLTTDTKKLTDDENHFLKAILVAKLKSSVQANVIDSNNENQSKLIWKSIVEFLLPIKPPTRPESFNLFCDLRTLLTTFPDSSQQ</sequence>
<evidence type="ECO:0008006" key="4">
    <source>
        <dbReference type="Google" id="ProtNLM"/>
    </source>
</evidence>
<accession>A0A5B0P864</accession>
<proteinExistence type="predicted"/>
<dbReference type="OrthoDB" id="2501395at2759"/>
<evidence type="ECO:0000256" key="1">
    <source>
        <dbReference type="SAM" id="MobiDB-lite"/>
    </source>
</evidence>
<protein>
    <recommendedName>
        <fullName evidence="4">DUF4219 domain-containing protein</fullName>
    </recommendedName>
</protein>
<evidence type="ECO:0000313" key="3">
    <source>
        <dbReference type="Proteomes" id="UP000324748"/>
    </source>
</evidence>